<dbReference type="CDD" id="cd00609">
    <property type="entry name" value="AAT_like"/>
    <property type="match status" value="1"/>
</dbReference>
<keyword evidence="7" id="KW-0808">Transferase</keyword>
<dbReference type="InterPro" id="IPR036390">
    <property type="entry name" value="WH_DNA-bd_sf"/>
</dbReference>
<dbReference type="Pfam" id="PF00392">
    <property type="entry name" value="GntR"/>
    <property type="match status" value="1"/>
</dbReference>
<evidence type="ECO:0000259" key="6">
    <source>
        <dbReference type="PROSITE" id="PS50949"/>
    </source>
</evidence>
<comment type="similarity">
    <text evidence="1">In the C-terminal section; belongs to the class-I pyridoxal-phosphate-dependent aminotransferase family.</text>
</comment>
<sequence length="447" mass="49964">MAKAKYLEIADAIIHQIDIGHYHEGHKLPAHRALAEEYSTTAVTVAKAYSYLAEQGHIESFVGRGSFVKSRSTLKQAIQSQLVEDEWNFSILQPCLGSAMEQIHNAMSQCFREALKPELFGYIENTGCSAHKQAGMKWLQQSSGLQIRSAEHVLLTNGAQHALSTLIELYSKPGDSIAVEAQTYPGILSIINMLGRTAVGVELDEQGMSPSHLQAVCAQHQPSLVVIVPSHQNPTTRTLSLERRKAIASVIQRHHTWLVEDDIYSFLNTEVIAPITNFIPEKSFYISSLSKAISPGLRTGFVKAPQSQVDKLAAHIRSMVWLASPMTFEVAAQLISSGVAFELAKDQKKIAEQRQVIARTILEGERLESQYNSFHIWLTLPEHVNTDEFVNTAKERGMFLSNGRFFCYNESYSQSIRLSLMSIPDQTHFEIGLRHLKTLLDQYQSSI</sequence>
<keyword evidence="5" id="KW-0804">Transcription</keyword>
<protein>
    <submittedName>
        <fullName evidence="7">PLP-dependent aminotransferase family protein</fullName>
    </submittedName>
</protein>
<keyword evidence="2" id="KW-0663">Pyridoxal phosphate</keyword>
<evidence type="ECO:0000256" key="3">
    <source>
        <dbReference type="ARBA" id="ARBA00023015"/>
    </source>
</evidence>
<dbReference type="Gene3D" id="3.40.640.10">
    <property type="entry name" value="Type I PLP-dependent aspartate aminotransferase-like (Major domain)"/>
    <property type="match status" value="1"/>
</dbReference>
<dbReference type="Gene3D" id="3.90.1150.10">
    <property type="entry name" value="Aspartate Aminotransferase, domain 1"/>
    <property type="match status" value="1"/>
</dbReference>
<dbReference type="SUPFAM" id="SSF46785">
    <property type="entry name" value="Winged helix' DNA-binding domain"/>
    <property type="match status" value="1"/>
</dbReference>
<dbReference type="PANTHER" id="PTHR46577">
    <property type="entry name" value="HTH-TYPE TRANSCRIPTIONAL REGULATORY PROTEIN GABR"/>
    <property type="match status" value="1"/>
</dbReference>
<keyword evidence="8" id="KW-1185">Reference proteome</keyword>
<dbReference type="InterPro" id="IPR015421">
    <property type="entry name" value="PyrdxlP-dep_Trfase_major"/>
</dbReference>
<dbReference type="Proteomes" id="UP000598488">
    <property type="component" value="Unassembled WGS sequence"/>
</dbReference>
<feature type="domain" description="HTH gntR-type" evidence="6">
    <location>
        <begin position="3"/>
        <end position="71"/>
    </location>
</feature>
<dbReference type="SMART" id="SM00345">
    <property type="entry name" value="HTH_GNTR"/>
    <property type="match status" value="1"/>
</dbReference>
<gene>
    <name evidence="7" type="ORF">JHD44_13025</name>
</gene>
<dbReference type="RefSeq" id="WP_199463214.1">
    <property type="nucleotide sequence ID" value="NZ_JAEMUH010000012.1"/>
</dbReference>
<dbReference type="Gene3D" id="1.10.10.10">
    <property type="entry name" value="Winged helix-like DNA-binding domain superfamily/Winged helix DNA-binding domain"/>
    <property type="match status" value="1"/>
</dbReference>
<comment type="caution">
    <text evidence="7">The sequence shown here is derived from an EMBL/GenBank/DDBJ whole genome shotgun (WGS) entry which is preliminary data.</text>
</comment>
<dbReference type="SUPFAM" id="SSF53383">
    <property type="entry name" value="PLP-dependent transferases"/>
    <property type="match status" value="1"/>
</dbReference>
<dbReference type="EMBL" id="JAEMUH010000012">
    <property type="protein sequence ID" value="MBJ7551611.1"/>
    <property type="molecule type" value="Genomic_DNA"/>
</dbReference>
<keyword evidence="4" id="KW-0238">DNA-binding</keyword>
<accession>A0ABS0ZD69</accession>
<evidence type="ECO:0000313" key="7">
    <source>
        <dbReference type="EMBL" id="MBJ7551611.1"/>
    </source>
</evidence>
<name>A0ABS0ZD69_9GAMM</name>
<dbReference type="PANTHER" id="PTHR46577:SF1">
    <property type="entry name" value="HTH-TYPE TRANSCRIPTIONAL REGULATORY PROTEIN GABR"/>
    <property type="match status" value="1"/>
</dbReference>
<dbReference type="InterPro" id="IPR036388">
    <property type="entry name" value="WH-like_DNA-bd_sf"/>
</dbReference>
<dbReference type="InterPro" id="IPR004839">
    <property type="entry name" value="Aminotransferase_I/II_large"/>
</dbReference>
<dbReference type="PROSITE" id="PS50949">
    <property type="entry name" value="HTH_GNTR"/>
    <property type="match status" value="1"/>
</dbReference>
<dbReference type="InterPro" id="IPR015422">
    <property type="entry name" value="PyrdxlP-dep_Trfase_small"/>
</dbReference>
<dbReference type="Pfam" id="PF00155">
    <property type="entry name" value="Aminotran_1_2"/>
    <property type="match status" value="1"/>
</dbReference>
<keyword evidence="7" id="KW-0032">Aminotransferase</keyword>
<evidence type="ECO:0000256" key="1">
    <source>
        <dbReference type="ARBA" id="ARBA00005384"/>
    </source>
</evidence>
<dbReference type="InterPro" id="IPR000524">
    <property type="entry name" value="Tscrpt_reg_HTH_GntR"/>
</dbReference>
<dbReference type="GO" id="GO:0008483">
    <property type="term" value="F:transaminase activity"/>
    <property type="evidence" value="ECO:0007669"/>
    <property type="project" value="UniProtKB-KW"/>
</dbReference>
<evidence type="ECO:0000256" key="5">
    <source>
        <dbReference type="ARBA" id="ARBA00023163"/>
    </source>
</evidence>
<evidence type="ECO:0000313" key="8">
    <source>
        <dbReference type="Proteomes" id="UP000598488"/>
    </source>
</evidence>
<evidence type="ECO:0000256" key="2">
    <source>
        <dbReference type="ARBA" id="ARBA00022898"/>
    </source>
</evidence>
<organism evidence="7 8">
    <name type="scientific">Marinomonas ostreistagni</name>
    <dbReference type="NCBI Taxonomy" id="359209"/>
    <lineage>
        <taxon>Bacteria</taxon>
        <taxon>Pseudomonadati</taxon>
        <taxon>Pseudomonadota</taxon>
        <taxon>Gammaproteobacteria</taxon>
        <taxon>Oceanospirillales</taxon>
        <taxon>Oceanospirillaceae</taxon>
        <taxon>Marinomonas</taxon>
    </lineage>
</organism>
<dbReference type="CDD" id="cd07377">
    <property type="entry name" value="WHTH_GntR"/>
    <property type="match status" value="1"/>
</dbReference>
<dbReference type="InterPro" id="IPR051446">
    <property type="entry name" value="HTH_trans_reg/aminotransferase"/>
</dbReference>
<proteinExistence type="inferred from homology"/>
<dbReference type="InterPro" id="IPR015424">
    <property type="entry name" value="PyrdxlP-dep_Trfase"/>
</dbReference>
<evidence type="ECO:0000256" key="4">
    <source>
        <dbReference type="ARBA" id="ARBA00023125"/>
    </source>
</evidence>
<keyword evidence="3" id="KW-0805">Transcription regulation</keyword>
<reference evidence="7 8" key="1">
    <citation type="submission" date="2020-12" db="EMBL/GenBank/DDBJ databases">
        <title>Comparative genome analysis of fungal antagonists Marinomonas ostreistagni 398 and M. spartinae 468.</title>
        <authorList>
            <person name="Fields J.L."/>
            <person name="Mavrodi O.V."/>
            <person name="Biber P.D."/>
            <person name="Indest K.J."/>
            <person name="Mavrodi D.V."/>
        </authorList>
    </citation>
    <scope>NUCLEOTIDE SEQUENCE [LARGE SCALE GENOMIC DNA]</scope>
    <source>
        <strain evidence="7 8">USM7</strain>
    </source>
</reference>